<dbReference type="CDD" id="cd00077">
    <property type="entry name" value="HDc"/>
    <property type="match status" value="1"/>
</dbReference>
<feature type="domain" description="HD-GYP" evidence="4">
    <location>
        <begin position="163"/>
        <end position="363"/>
    </location>
</feature>
<dbReference type="GO" id="GO:0000160">
    <property type="term" value="P:phosphorelay signal transduction system"/>
    <property type="evidence" value="ECO:0007669"/>
    <property type="project" value="UniProtKB-KW"/>
</dbReference>
<dbReference type="InterPro" id="IPR037522">
    <property type="entry name" value="HD_GYP_dom"/>
</dbReference>
<dbReference type="InterPro" id="IPR036641">
    <property type="entry name" value="HPT_dom_sf"/>
</dbReference>
<dbReference type="Pfam" id="PF13487">
    <property type="entry name" value="HD_5"/>
    <property type="match status" value="1"/>
</dbReference>
<dbReference type="PANTHER" id="PTHR43155">
    <property type="entry name" value="CYCLIC DI-GMP PHOSPHODIESTERASE PA4108-RELATED"/>
    <property type="match status" value="1"/>
</dbReference>
<dbReference type="Gene3D" id="1.20.120.160">
    <property type="entry name" value="HPT domain"/>
    <property type="match status" value="1"/>
</dbReference>
<name>A0A1Y6G4X1_9GAMM</name>
<dbReference type="SUPFAM" id="SSF47226">
    <property type="entry name" value="Histidine-containing phosphotransfer domain, HPT domain"/>
    <property type="match status" value="1"/>
</dbReference>
<proteinExistence type="predicted"/>
<keyword evidence="2" id="KW-0597">Phosphoprotein</keyword>
<dbReference type="Gene3D" id="1.10.3210.10">
    <property type="entry name" value="Hypothetical protein af1432"/>
    <property type="match status" value="1"/>
</dbReference>
<dbReference type="CDD" id="cd00088">
    <property type="entry name" value="HPT"/>
    <property type="match status" value="1"/>
</dbReference>
<dbReference type="GO" id="GO:0008081">
    <property type="term" value="F:phosphoric diester hydrolase activity"/>
    <property type="evidence" value="ECO:0007669"/>
    <property type="project" value="UniProtKB-ARBA"/>
</dbReference>
<dbReference type="SUPFAM" id="SSF109604">
    <property type="entry name" value="HD-domain/PDEase-like"/>
    <property type="match status" value="1"/>
</dbReference>
<dbReference type="RefSeq" id="WP_086435531.1">
    <property type="nucleotide sequence ID" value="NZ_FXWH01000004.1"/>
</dbReference>
<dbReference type="InterPro" id="IPR003607">
    <property type="entry name" value="HD/PDEase_dom"/>
</dbReference>
<keyword evidence="5" id="KW-0378">Hydrolase</keyword>
<accession>A0A1Y6G4X1</accession>
<dbReference type="EMBL" id="FXWH01000004">
    <property type="protein sequence ID" value="SMQ80773.1"/>
    <property type="molecule type" value="Genomic_DNA"/>
</dbReference>
<dbReference type="Pfam" id="PF01627">
    <property type="entry name" value="Hpt"/>
    <property type="match status" value="1"/>
</dbReference>
<evidence type="ECO:0000313" key="5">
    <source>
        <dbReference type="EMBL" id="SMQ80773.1"/>
    </source>
</evidence>
<evidence type="ECO:0000259" key="3">
    <source>
        <dbReference type="PROSITE" id="PS50894"/>
    </source>
</evidence>
<evidence type="ECO:0000313" key="6">
    <source>
        <dbReference type="Proteomes" id="UP000194450"/>
    </source>
</evidence>
<organism evidence="5 6">
    <name type="scientific">Pseudidiomarina planktonica</name>
    <dbReference type="NCBI Taxonomy" id="1323738"/>
    <lineage>
        <taxon>Bacteria</taxon>
        <taxon>Pseudomonadati</taxon>
        <taxon>Pseudomonadota</taxon>
        <taxon>Gammaproteobacteria</taxon>
        <taxon>Alteromonadales</taxon>
        <taxon>Idiomarinaceae</taxon>
        <taxon>Pseudidiomarina</taxon>
    </lineage>
</organism>
<feature type="domain" description="HPt" evidence="3">
    <location>
        <begin position="6"/>
        <end position="113"/>
    </location>
</feature>
<dbReference type="PROSITE" id="PS51832">
    <property type="entry name" value="HD_GYP"/>
    <property type="match status" value="1"/>
</dbReference>
<sequence>MAEFICTDVEEHVMQELLDEIRELYQQCEEDIIALESDPHLIDRQQSLFRAIHTIKGDLGLVGFAPMISLLGAVEDLLQALRNGQLNYTNLLSDAIFIVLDQTLEFVTNCQLHGKSHYSHERQLRAQKLSQQVVQAQPDEQPALLNQLIAALDPKLVLTEALDSPQQFDWQHDLRFFRELMASVESRSRYWHDRADRQLKMALLLNRFAGDIVDQRQLTAACYIHDFGMGFMPLELLHQTTPLSKNQRKLIKSHVYCSAKLLENMADWQSAKMMILQHHEQPDGNGYPLGLTDKEISDGAKILAIVDTFDALTHERANEQHTKRPIRRAVAEINRLAGTQLSSFWVTVFEQAMESLLQEKQES</sequence>
<dbReference type="InterPro" id="IPR008207">
    <property type="entry name" value="Sig_transdc_His_kin_Hpt_dom"/>
</dbReference>
<keyword evidence="1" id="KW-0902">Two-component regulatory system</keyword>
<feature type="modified residue" description="Phosphohistidine" evidence="2">
    <location>
        <position position="53"/>
    </location>
</feature>
<evidence type="ECO:0000256" key="2">
    <source>
        <dbReference type="PROSITE-ProRule" id="PRU00110"/>
    </source>
</evidence>
<keyword evidence="6" id="KW-1185">Reference proteome</keyword>
<evidence type="ECO:0000259" key="4">
    <source>
        <dbReference type="PROSITE" id="PS51832"/>
    </source>
</evidence>
<dbReference type="PANTHER" id="PTHR43155:SF2">
    <property type="entry name" value="CYCLIC DI-GMP PHOSPHODIESTERASE PA4108"/>
    <property type="match status" value="1"/>
</dbReference>
<dbReference type="PROSITE" id="PS50894">
    <property type="entry name" value="HPT"/>
    <property type="match status" value="1"/>
</dbReference>
<evidence type="ECO:0000256" key="1">
    <source>
        <dbReference type="ARBA" id="ARBA00023012"/>
    </source>
</evidence>
<dbReference type="OrthoDB" id="9816273at2"/>
<dbReference type="AlphaFoldDB" id="A0A1Y6G4X1"/>
<dbReference type="Proteomes" id="UP000194450">
    <property type="component" value="Unassembled WGS sequence"/>
</dbReference>
<dbReference type="SMART" id="SM00073">
    <property type="entry name" value="HPT"/>
    <property type="match status" value="1"/>
</dbReference>
<protein>
    <submittedName>
        <fullName evidence="5">Metal dependent phosphohydrolase</fullName>
    </submittedName>
</protein>
<dbReference type="GO" id="GO:0004672">
    <property type="term" value="F:protein kinase activity"/>
    <property type="evidence" value="ECO:0007669"/>
    <property type="project" value="UniProtKB-ARBA"/>
</dbReference>
<reference evidence="6" key="1">
    <citation type="submission" date="2017-04" db="EMBL/GenBank/DDBJ databases">
        <authorList>
            <person name="Varghese N."/>
            <person name="Submissions S."/>
        </authorList>
    </citation>
    <scope>NUCLEOTIDE SEQUENCE [LARGE SCALE GENOMIC DNA]</scope>
</reference>
<gene>
    <name evidence="5" type="ORF">SAMN06297229_2394</name>
</gene>